<evidence type="ECO:0000256" key="14">
    <source>
        <dbReference type="ARBA" id="ARBA00022840"/>
    </source>
</evidence>
<keyword evidence="13 20" id="KW-0418">Kinase</keyword>
<comment type="similarity">
    <text evidence="7">Belongs to the CobU/CobP family.</text>
</comment>
<evidence type="ECO:0000256" key="3">
    <source>
        <dbReference type="ARBA" id="ARBA00001522"/>
    </source>
</evidence>
<comment type="pathway">
    <text evidence="5">Cofactor biosynthesis; adenosylcobalamin biosynthesis; adenosylcobalamin from cob(II)yrinate a,c-diamide: step 6/7.</text>
</comment>
<gene>
    <name evidence="20" type="ORF">KSX_45660</name>
</gene>
<evidence type="ECO:0000256" key="8">
    <source>
        <dbReference type="ARBA" id="ARBA00012016"/>
    </source>
</evidence>
<feature type="binding site" evidence="19">
    <location>
        <begin position="46"/>
        <end position="48"/>
    </location>
    <ligand>
        <name>GTP</name>
        <dbReference type="ChEBI" id="CHEBI:37565"/>
    </ligand>
</feature>
<evidence type="ECO:0000256" key="2">
    <source>
        <dbReference type="ARBA" id="ARBA00000711"/>
    </source>
</evidence>
<evidence type="ECO:0000256" key="11">
    <source>
        <dbReference type="ARBA" id="ARBA00022679"/>
    </source>
</evidence>
<dbReference type="Gene3D" id="3.40.50.300">
    <property type="entry name" value="P-loop containing nucleotide triphosphate hydrolases"/>
    <property type="match status" value="1"/>
</dbReference>
<protein>
    <recommendedName>
        <fullName evidence="16">Adenosylcobinamide kinase</fullName>
        <ecNumber evidence="8">2.7.1.156</ecNumber>
        <ecNumber evidence="9">2.7.7.62</ecNumber>
    </recommendedName>
    <alternativeName>
        <fullName evidence="17">Adenosylcobinamide-phosphate guanylyltransferase</fullName>
    </alternativeName>
</protein>
<feature type="binding site" evidence="19">
    <location>
        <position position="96"/>
    </location>
    <ligand>
        <name>GTP</name>
        <dbReference type="ChEBI" id="CHEBI:37565"/>
    </ligand>
</feature>
<evidence type="ECO:0000256" key="15">
    <source>
        <dbReference type="ARBA" id="ARBA00023134"/>
    </source>
</evidence>
<evidence type="ECO:0000256" key="9">
    <source>
        <dbReference type="ARBA" id="ARBA00012523"/>
    </source>
</evidence>
<dbReference type="PANTHER" id="PTHR34848:SF1">
    <property type="entry name" value="BIFUNCTIONAL ADENOSYLCOBALAMIN BIOSYNTHESIS PROTEIN COBU"/>
    <property type="match status" value="1"/>
</dbReference>
<evidence type="ECO:0000256" key="18">
    <source>
        <dbReference type="PIRSR" id="PIRSR006135-1"/>
    </source>
</evidence>
<keyword evidence="15 19" id="KW-0342">GTP-binding</keyword>
<dbReference type="NCBIfam" id="NF004469">
    <property type="entry name" value="PRK05800.1"/>
    <property type="match status" value="1"/>
</dbReference>
<evidence type="ECO:0000256" key="13">
    <source>
        <dbReference type="ARBA" id="ARBA00022777"/>
    </source>
</evidence>
<dbReference type="Pfam" id="PF02283">
    <property type="entry name" value="CobU"/>
    <property type="match status" value="1"/>
</dbReference>
<sequence>MWRIGINDWTGSEPAPDAHSWWARSGKSAFAERLARTSGRSVAFIATATAGDEEMRERIERHRTERPANWLTIEEPLDMVAAVRQGAKVADVIILDCMTLWLTNWLFRDGSIDVDGEMSRPGELFNEEVAREVERLVSAIQELPDSKSLLIVSNEVGLGLVPDTPLGRVYRDILGRINQRIATEADLAYLLVAGLPIELKHLQASYPW</sequence>
<dbReference type="Proteomes" id="UP000612362">
    <property type="component" value="Unassembled WGS sequence"/>
</dbReference>
<evidence type="ECO:0000256" key="17">
    <source>
        <dbReference type="ARBA" id="ARBA00030571"/>
    </source>
</evidence>
<dbReference type="GO" id="GO:0043752">
    <property type="term" value="F:adenosylcobinamide kinase activity"/>
    <property type="evidence" value="ECO:0007669"/>
    <property type="project" value="UniProtKB-EC"/>
</dbReference>
<dbReference type="GO" id="GO:0009236">
    <property type="term" value="P:cobalamin biosynthetic process"/>
    <property type="evidence" value="ECO:0007669"/>
    <property type="project" value="UniProtKB-UniPathway"/>
</dbReference>
<dbReference type="PANTHER" id="PTHR34848">
    <property type="match status" value="1"/>
</dbReference>
<evidence type="ECO:0000313" key="20">
    <source>
        <dbReference type="EMBL" id="GHO46403.1"/>
    </source>
</evidence>
<keyword evidence="10" id="KW-0169">Cobalamin biosynthesis</keyword>
<evidence type="ECO:0000256" key="19">
    <source>
        <dbReference type="PIRSR" id="PIRSR006135-2"/>
    </source>
</evidence>
<comment type="catalytic activity">
    <reaction evidence="1">
        <text>adenosylcob(III)inamide + ATP = adenosylcob(III)inamide phosphate + ADP + H(+)</text>
        <dbReference type="Rhea" id="RHEA:15769"/>
        <dbReference type="ChEBI" id="CHEBI:2480"/>
        <dbReference type="ChEBI" id="CHEBI:15378"/>
        <dbReference type="ChEBI" id="CHEBI:30616"/>
        <dbReference type="ChEBI" id="CHEBI:58502"/>
        <dbReference type="ChEBI" id="CHEBI:456216"/>
        <dbReference type="EC" id="2.7.1.156"/>
    </reaction>
</comment>
<evidence type="ECO:0000256" key="1">
    <source>
        <dbReference type="ARBA" id="ARBA00000312"/>
    </source>
</evidence>
<keyword evidence="11" id="KW-0808">Transferase</keyword>
<dbReference type="InterPro" id="IPR027417">
    <property type="entry name" value="P-loop_NTPase"/>
</dbReference>
<accession>A0A8J3I3Y9</accession>
<reference evidence="20" key="1">
    <citation type="submission" date="2020-10" db="EMBL/GenBank/DDBJ databases">
        <title>Taxonomic study of unclassified bacteria belonging to the class Ktedonobacteria.</title>
        <authorList>
            <person name="Yabe S."/>
            <person name="Wang C.M."/>
            <person name="Zheng Y."/>
            <person name="Sakai Y."/>
            <person name="Cavaletti L."/>
            <person name="Monciardini P."/>
            <person name="Donadio S."/>
        </authorList>
    </citation>
    <scope>NUCLEOTIDE SEQUENCE</scope>
    <source>
        <strain evidence="20">SOSP1-1</strain>
    </source>
</reference>
<keyword evidence="21" id="KW-1185">Reference proteome</keyword>
<evidence type="ECO:0000256" key="6">
    <source>
        <dbReference type="ARBA" id="ARBA00005159"/>
    </source>
</evidence>
<evidence type="ECO:0000256" key="7">
    <source>
        <dbReference type="ARBA" id="ARBA00007490"/>
    </source>
</evidence>
<evidence type="ECO:0000313" key="21">
    <source>
        <dbReference type="Proteomes" id="UP000612362"/>
    </source>
</evidence>
<dbReference type="AlphaFoldDB" id="A0A8J3I3Y9"/>
<evidence type="ECO:0000256" key="4">
    <source>
        <dbReference type="ARBA" id="ARBA00003889"/>
    </source>
</evidence>
<keyword evidence="14" id="KW-0067">ATP-binding</keyword>
<dbReference type="GO" id="GO:0005525">
    <property type="term" value="F:GTP binding"/>
    <property type="evidence" value="ECO:0007669"/>
    <property type="project" value="UniProtKB-KW"/>
</dbReference>
<comment type="caution">
    <text evidence="20">The sequence shown here is derived from an EMBL/GenBank/DDBJ whole genome shotgun (WGS) entry which is preliminary data.</text>
</comment>
<dbReference type="InterPro" id="IPR003203">
    <property type="entry name" value="CobU/CobP"/>
</dbReference>
<comment type="catalytic activity">
    <reaction evidence="2">
        <text>adenosylcob(III)inamide phosphate + GTP + H(+) = adenosylcob(III)inamide-GDP + diphosphate</text>
        <dbReference type="Rhea" id="RHEA:22712"/>
        <dbReference type="ChEBI" id="CHEBI:15378"/>
        <dbReference type="ChEBI" id="CHEBI:33019"/>
        <dbReference type="ChEBI" id="CHEBI:37565"/>
        <dbReference type="ChEBI" id="CHEBI:58502"/>
        <dbReference type="ChEBI" id="CHEBI:60487"/>
        <dbReference type="EC" id="2.7.7.62"/>
    </reaction>
</comment>
<feature type="binding site" evidence="19">
    <location>
        <position position="74"/>
    </location>
    <ligand>
        <name>GTP</name>
        <dbReference type="ChEBI" id="CHEBI:37565"/>
    </ligand>
</feature>
<feature type="active site" description="GMP-histidine intermediate" evidence="18">
    <location>
        <position position="62"/>
    </location>
</feature>
<dbReference type="PIRSF" id="PIRSF006135">
    <property type="entry name" value="CobU"/>
    <property type="match status" value="1"/>
</dbReference>
<dbReference type="GO" id="GO:0005524">
    <property type="term" value="F:ATP binding"/>
    <property type="evidence" value="ECO:0007669"/>
    <property type="project" value="UniProtKB-KW"/>
</dbReference>
<dbReference type="EMBL" id="BNJF01000002">
    <property type="protein sequence ID" value="GHO46403.1"/>
    <property type="molecule type" value="Genomic_DNA"/>
</dbReference>
<evidence type="ECO:0000256" key="16">
    <source>
        <dbReference type="ARBA" id="ARBA00029570"/>
    </source>
</evidence>
<dbReference type="EC" id="2.7.1.156" evidence="8"/>
<dbReference type="RefSeq" id="WP_220195783.1">
    <property type="nucleotide sequence ID" value="NZ_BNJF01000002.1"/>
</dbReference>
<dbReference type="SUPFAM" id="SSF52540">
    <property type="entry name" value="P-loop containing nucleoside triphosphate hydrolases"/>
    <property type="match status" value="1"/>
</dbReference>
<comment type="pathway">
    <text evidence="6">Cofactor biosynthesis; adenosylcobalamin biosynthesis; adenosylcobalamin from cob(II)yrinate a,c-diamide: step 5/7.</text>
</comment>
<comment type="function">
    <text evidence="4">Catalyzes ATP-dependent phosphorylation of adenosylcobinamide and addition of GMP to adenosylcobinamide phosphate.</text>
</comment>
<name>A0A8J3I3Y9_9CHLR</name>
<dbReference type="EC" id="2.7.7.62" evidence="9"/>
<keyword evidence="12 19" id="KW-0547">Nucleotide-binding</keyword>
<comment type="catalytic activity">
    <reaction evidence="3">
        <text>adenosylcob(III)inamide + GTP = adenosylcob(III)inamide phosphate + GDP + H(+)</text>
        <dbReference type="Rhea" id="RHEA:15765"/>
        <dbReference type="ChEBI" id="CHEBI:2480"/>
        <dbReference type="ChEBI" id="CHEBI:15378"/>
        <dbReference type="ChEBI" id="CHEBI:37565"/>
        <dbReference type="ChEBI" id="CHEBI:58189"/>
        <dbReference type="ChEBI" id="CHEBI:58502"/>
        <dbReference type="EC" id="2.7.1.156"/>
    </reaction>
</comment>
<proteinExistence type="inferred from homology"/>
<organism evidence="20 21">
    <name type="scientific">Ktedonospora formicarum</name>
    <dbReference type="NCBI Taxonomy" id="2778364"/>
    <lineage>
        <taxon>Bacteria</taxon>
        <taxon>Bacillati</taxon>
        <taxon>Chloroflexota</taxon>
        <taxon>Ktedonobacteria</taxon>
        <taxon>Ktedonobacterales</taxon>
        <taxon>Ktedonobacteraceae</taxon>
        <taxon>Ktedonospora</taxon>
    </lineage>
</organism>
<evidence type="ECO:0000256" key="5">
    <source>
        <dbReference type="ARBA" id="ARBA00004692"/>
    </source>
</evidence>
<evidence type="ECO:0000256" key="12">
    <source>
        <dbReference type="ARBA" id="ARBA00022741"/>
    </source>
</evidence>
<dbReference type="UniPathway" id="UPA00148">
    <property type="reaction ID" value="UER00236"/>
</dbReference>
<dbReference type="CDD" id="cd00544">
    <property type="entry name" value="CobU"/>
    <property type="match status" value="1"/>
</dbReference>
<feature type="binding site" evidence="19">
    <location>
        <begin position="63"/>
        <end position="66"/>
    </location>
    <ligand>
        <name>GTP</name>
        <dbReference type="ChEBI" id="CHEBI:37565"/>
    </ligand>
</feature>
<dbReference type="GO" id="GO:0008820">
    <property type="term" value="F:cobinamide phosphate guanylyltransferase activity"/>
    <property type="evidence" value="ECO:0007669"/>
    <property type="project" value="UniProtKB-EC"/>
</dbReference>
<evidence type="ECO:0000256" key="10">
    <source>
        <dbReference type="ARBA" id="ARBA00022573"/>
    </source>
</evidence>